<dbReference type="Pfam" id="PF01729">
    <property type="entry name" value="QRPTase_C"/>
    <property type="match status" value="1"/>
</dbReference>
<dbReference type="EMBL" id="FNAG01000002">
    <property type="protein sequence ID" value="SDD37169.1"/>
    <property type="molecule type" value="Genomic_DNA"/>
</dbReference>
<evidence type="ECO:0000259" key="13">
    <source>
        <dbReference type="Pfam" id="PF01729"/>
    </source>
</evidence>
<sequence length="310" mass="33071">MPQFAAHPELTPDERARIPLDVVRALEEDIGGGDATAALIDAGARSRARLICRERAVLAGRDWFETCFRALDPEARIDWRAADGQWLQPGAEVCAIEGTSRALLSAERSAINFLQTLSATATRAAAFVEAVAGTRARILDTRKTLPGLRLAQKYAVRCGGGHNHRIGLYDAVMVKENHIAAAGSIAAIVAQARRQSPGLPVIVEVETLDELAQAIKARADRILIDDFNAEERRRAVEFTAGRVPLEVSGGVGLEGIRAIAESGVDCISIGSLTKHVQAIDFSLRLAAVEQAVEKQAASPAKGGRDDEASA</sequence>
<evidence type="ECO:0000256" key="3">
    <source>
        <dbReference type="ARBA" id="ARBA00009400"/>
    </source>
</evidence>
<feature type="domain" description="Quinolinate phosphoribosyl transferase N-terminal" evidence="14">
    <location>
        <begin position="36"/>
        <end position="118"/>
    </location>
</feature>
<dbReference type="GO" id="GO:0009435">
    <property type="term" value="P:NAD+ biosynthetic process"/>
    <property type="evidence" value="ECO:0007669"/>
    <property type="project" value="UniProtKB-UniPathway"/>
</dbReference>
<dbReference type="AlphaFoldDB" id="A0A1G6U773"/>
<dbReference type="GO" id="GO:0004514">
    <property type="term" value="F:nicotinate-nucleotide diphosphorylase (carboxylating) activity"/>
    <property type="evidence" value="ECO:0007669"/>
    <property type="project" value="UniProtKB-EC"/>
</dbReference>
<dbReference type="InterPro" id="IPR004393">
    <property type="entry name" value="NadC"/>
</dbReference>
<dbReference type="FunFam" id="3.90.1170.20:FF:000001">
    <property type="entry name" value="Nicotinate-nucleotide diphosphorylase (Carboxylating)"/>
    <property type="match status" value="1"/>
</dbReference>
<evidence type="ECO:0000256" key="8">
    <source>
        <dbReference type="ARBA" id="ARBA00022679"/>
    </source>
</evidence>
<keyword evidence="16" id="KW-1185">Reference proteome</keyword>
<evidence type="ECO:0000256" key="9">
    <source>
        <dbReference type="ARBA" id="ARBA00033102"/>
    </source>
</evidence>
<evidence type="ECO:0000313" key="16">
    <source>
        <dbReference type="Proteomes" id="UP000199603"/>
    </source>
</evidence>
<evidence type="ECO:0000256" key="12">
    <source>
        <dbReference type="PIRNR" id="PIRNR006250"/>
    </source>
</evidence>
<dbReference type="Gene3D" id="3.90.1170.20">
    <property type="entry name" value="Quinolinate phosphoribosyl transferase, N-terminal domain"/>
    <property type="match status" value="1"/>
</dbReference>
<dbReference type="CDD" id="cd01572">
    <property type="entry name" value="QPRTase"/>
    <property type="match status" value="1"/>
</dbReference>
<protein>
    <recommendedName>
        <fullName evidence="11">Probable nicotinate-nucleotide pyrophosphorylase [carboxylating]</fullName>
        <ecNumber evidence="5">2.4.2.19</ecNumber>
    </recommendedName>
    <alternativeName>
        <fullName evidence="9">Quinolinate phosphoribosyltransferase [decarboxylating]</fullName>
    </alternativeName>
</protein>
<dbReference type="Proteomes" id="UP000199603">
    <property type="component" value="Unassembled WGS sequence"/>
</dbReference>
<dbReference type="InterPro" id="IPR022412">
    <property type="entry name" value="Quinolinate_PRibosylTrfase_N"/>
</dbReference>
<keyword evidence="6" id="KW-0662">Pyridine nucleotide biosynthesis</keyword>
<gene>
    <name evidence="15" type="ORF">SAMN04488509_102199</name>
</gene>
<name>A0A1G6U773_9GAMM</name>
<feature type="domain" description="Quinolinate phosphoribosyl transferase C-terminal" evidence="13">
    <location>
        <begin position="121"/>
        <end position="284"/>
    </location>
</feature>
<dbReference type="Pfam" id="PF02749">
    <property type="entry name" value="QRPTase_N"/>
    <property type="match status" value="1"/>
</dbReference>
<proteinExistence type="inferred from homology"/>
<evidence type="ECO:0000256" key="5">
    <source>
        <dbReference type="ARBA" id="ARBA00011944"/>
    </source>
</evidence>
<evidence type="ECO:0000256" key="2">
    <source>
        <dbReference type="ARBA" id="ARBA00004893"/>
    </source>
</evidence>
<evidence type="ECO:0000256" key="11">
    <source>
        <dbReference type="ARBA" id="ARBA00069173"/>
    </source>
</evidence>
<comment type="subunit">
    <text evidence="4">Hexamer formed by 3 homodimers.</text>
</comment>
<dbReference type="FunFam" id="3.20.20.70:FF:000030">
    <property type="entry name" value="Nicotinate-nucleotide pyrophosphorylase, carboxylating"/>
    <property type="match status" value="1"/>
</dbReference>
<keyword evidence="7 12" id="KW-0328">Glycosyltransferase</keyword>
<evidence type="ECO:0000256" key="10">
    <source>
        <dbReference type="ARBA" id="ARBA00047445"/>
    </source>
</evidence>
<dbReference type="PIRSF" id="PIRSF006250">
    <property type="entry name" value="NadC_ModD"/>
    <property type="match status" value="1"/>
</dbReference>
<dbReference type="SUPFAM" id="SSF54675">
    <property type="entry name" value="Nicotinate/Quinolinate PRTase N-terminal domain-like"/>
    <property type="match status" value="1"/>
</dbReference>
<evidence type="ECO:0000256" key="1">
    <source>
        <dbReference type="ARBA" id="ARBA00003237"/>
    </source>
</evidence>
<evidence type="ECO:0000313" key="15">
    <source>
        <dbReference type="EMBL" id="SDD37169.1"/>
    </source>
</evidence>
<evidence type="ECO:0000256" key="4">
    <source>
        <dbReference type="ARBA" id="ARBA00011218"/>
    </source>
</evidence>
<accession>A0A1G6U773</accession>
<dbReference type="GO" id="GO:0034213">
    <property type="term" value="P:quinolinate catabolic process"/>
    <property type="evidence" value="ECO:0007669"/>
    <property type="project" value="TreeGrafter"/>
</dbReference>
<dbReference type="SUPFAM" id="SSF51690">
    <property type="entry name" value="Nicotinate/Quinolinate PRTase C-terminal domain-like"/>
    <property type="match status" value="1"/>
</dbReference>
<comment type="similarity">
    <text evidence="3 12">Belongs to the NadC/ModD family.</text>
</comment>
<reference evidence="15 16" key="1">
    <citation type="submission" date="2016-10" db="EMBL/GenBank/DDBJ databases">
        <authorList>
            <person name="de Groot N.N."/>
        </authorList>
    </citation>
    <scope>NUCLEOTIDE SEQUENCE [LARGE SCALE GENOMIC DNA]</scope>
    <source>
        <strain evidence="15 16">DSM 16957</strain>
    </source>
</reference>
<organism evidence="15 16">
    <name type="scientific">Aquimonas voraii</name>
    <dbReference type="NCBI Taxonomy" id="265719"/>
    <lineage>
        <taxon>Bacteria</taxon>
        <taxon>Pseudomonadati</taxon>
        <taxon>Pseudomonadota</taxon>
        <taxon>Gammaproteobacteria</taxon>
        <taxon>Lysobacterales</taxon>
        <taxon>Lysobacteraceae</taxon>
        <taxon>Aquimonas</taxon>
    </lineage>
</organism>
<dbReference type="InterPro" id="IPR036068">
    <property type="entry name" value="Nicotinate_pribotase-like_C"/>
</dbReference>
<dbReference type="PANTHER" id="PTHR32179:SF3">
    <property type="entry name" value="NICOTINATE-NUCLEOTIDE PYROPHOSPHORYLASE [CARBOXYLATING]"/>
    <property type="match status" value="1"/>
</dbReference>
<dbReference type="InterPro" id="IPR037128">
    <property type="entry name" value="Quinolinate_PRibosylTase_N_sf"/>
</dbReference>
<dbReference type="STRING" id="265719.SAMN04488509_102199"/>
<keyword evidence="8 12" id="KW-0808">Transferase</keyword>
<dbReference type="Gene3D" id="3.20.20.70">
    <property type="entry name" value="Aldolase class I"/>
    <property type="match status" value="1"/>
</dbReference>
<dbReference type="InterPro" id="IPR002638">
    <property type="entry name" value="Quinolinate_PRibosylTrfase_C"/>
</dbReference>
<dbReference type="InterPro" id="IPR013785">
    <property type="entry name" value="Aldolase_TIM"/>
</dbReference>
<dbReference type="UniPathway" id="UPA00253">
    <property type="reaction ID" value="UER00331"/>
</dbReference>
<comment type="function">
    <text evidence="1">Involved in the catabolism of quinolinic acid (QA).</text>
</comment>
<dbReference type="NCBIfam" id="TIGR00078">
    <property type="entry name" value="nadC"/>
    <property type="match status" value="1"/>
</dbReference>
<evidence type="ECO:0000256" key="6">
    <source>
        <dbReference type="ARBA" id="ARBA00022642"/>
    </source>
</evidence>
<comment type="pathway">
    <text evidence="2">Cofactor biosynthesis; NAD(+) biosynthesis; nicotinate D-ribonucleotide from quinolinate: step 1/1.</text>
</comment>
<dbReference type="PANTHER" id="PTHR32179">
    <property type="entry name" value="NICOTINATE-NUCLEOTIDE PYROPHOSPHORYLASE [CARBOXYLATING]"/>
    <property type="match status" value="1"/>
</dbReference>
<dbReference type="InterPro" id="IPR027277">
    <property type="entry name" value="NadC/ModD"/>
</dbReference>
<dbReference type="OrthoDB" id="9782546at2"/>
<dbReference type="EC" id="2.4.2.19" evidence="5"/>
<evidence type="ECO:0000259" key="14">
    <source>
        <dbReference type="Pfam" id="PF02749"/>
    </source>
</evidence>
<evidence type="ECO:0000256" key="7">
    <source>
        <dbReference type="ARBA" id="ARBA00022676"/>
    </source>
</evidence>
<dbReference type="GO" id="GO:0005737">
    <property type="term" value="C:cytoplasm"/>
    <property type="evidence" value="ECO:0007669"/>
    <property type="project" value="TreeGrafter"/>
</dbReference>
<comment type="catalytic activity">
    <reaction evidence="10">
        <text>nicotinate beta-D-ribonucleotide + CO2 + diphosphate = quinolinate + 5-phospho-alpha-D-ribose 1-diphosphate + 2 H(+)</text>
        <dbReference type="Rhea" id="RHEA:12733"/>
        <dbReference type="ChEBI" id="CHEBI:15378"/>
        <dbReference type="ChEBI" id="CHEBI:16526"/>
        <dbReference type="ChEBI" id="CHEBI:29959"/>
        <dbReference type="ChEBI" id="CHEBI:33019"/>
        <dbReference type="ChEBI" id="CHEBI:57502"/>
        <dbReference type="ChEBI" id="CHEBI:58017"/>
        <dbReference type="EC" id="2.4.2.19"/>
    </reaction>
</comment>
<dbReference type="RefSeq" id="WP_091239934.1">
    <property type="nucleotide sequence ID" value="NZ_FNAG01000002.1"/>
</dbReference>